<evidence type="ECO:0000259" key="1">
    <source>
        <dbReference type="PROSITE" id="PS51332"/>
    </source>
</evidence>
<sequence>MIIRPEDLAGMMLDGLDEEAWQEIQKVNKHMTLTGIYEDLLTPAMYHVGELWQENKISVADEHLATATCDFLLSRLERREEKQPSPDAPKALLFGVAEEQHYLGLRMAASIFRARGWSVKYLGPNLPAEQALAFAEKWQPQAVAMSAALSYRLPSLFSYIETFTALKEKPAVLLGGKMARERDVGELFSGEVIRMDGLRTLERWIEGEEEGGTYARSQS</sequence>
<accession>A0A510Y9W5</accession>
<evidence type="ECO:0000313" key="2">
    <source>
        <dbReference type="EMBL" id="GEK59481.1"/>
    </source>
</evidence>
<reference evidence="2 3" key="1">
    <citation type="submission" date="2019-07" db="EMBL/GenBank/DDBJ databases">
        <title>Whole genome shotgun sequence of Marinococcus halophilus NBRC 102359.</title>
        <authorList>
            <person name="Hosoyama A."/>
            <person name="Uohara A."/>
            <person name="Ohji S."/>
            <person name="Ichikawa N."/>
        </authorList>
    </citation>
    <scope>NUCLEOTIDE SEQUENCE [LARGE SCALE GENOMIC DNA]</scope>
    <source>
        <strain evidence="2 3">NBRC 102359</strain>
    </source>
</reference>
<keyword evidence="3" id="KW-1185">Reference proteome</keyword>
<dbReference type="EMBL" id="BJUN01000015">
    <property type="protein sequence ID" value="GEK59481.1"/>
    <property type="molecule type" value="Genomic_DNA"/>
</dbReference>
<dbReference type="Gene3D" id="3.40.50.280">
    <property type="entry name" value="Cobalamin-binding domain"/>
    <property type="match status" value="1"/>
</dbReference>
<dbReference type="InterPro" id="IPR003759">
    <property type="entry name" value="Cbl-bd_cap"/>
</dbReference>
<dbReference type="PROSITE" id="PS51332">
    <property type="entry name" value="B12_BINDING"/>
    <property type="match status" value="1"/>
</dbReference>
<protein>
    <recommendedName>
        <fullName evidence="1">B12-binding domain-containing protein</fullName>
    </recommendedName>
</protein>
<dbReference type="Pfam" id="PF02310">
    <property type="entry name" value="B12-binding"/>
    <property type="match status" value="1"/>
</dbReference>
<dbReference type="InterPro" id="IPR006158">
    <property type="entry name" value="Cobalamin-bd"/>
</dbReference>
<dbReference type="Gene3D" id="1.10.1240.10">
    <property type="entry name" value="Methionine synthase domain"/>
    <property type="match status" value="1"/>
</dbReference>
<feature type="domain" description="B12-binding" evidence="1">
    <location>
        <begin position="88"/>
        <end position="215"/>
    </location>
</feature>
<dbReference type="OrthoDB" id="5756833at2"/>
<dbReference type="AlphaFoldDB" id="A0A510Y9W5"/>
<dbReference type="RefSeq" id="WP_094908767.1">
    <property type="nucleotide sequence ID" value="NZ_BJUN01000015.1"/>
</dbReference>
<dbReference type="SUPFAM" id="SSF52242">
    <property type="entry name" value="Cobalamin (vitamin B12)-binding domain"/>
    <property type="match status" value="1"/>
</dbReference>
<evidence type="ECO:0000313" key="3">
    <source>
        <dbReference type="Proteomes" id="UP000321051"/>
    </source>
</evidence>
<dbReference type="STRING" id="1371.GCA_900166605_01728"/>
<dbReference type="Pfam" id="PF02607">
    <property type="entry name" value="B12-binding_2"/>
    <property type="match status" value="1"/>
</dbReference>
<proteinExistence type="predicted"/>
<dbReference type="InterPro" id="IPR036724">
    <property type="entry name" value="Cobalamin-bd_sf"/>
</dbReference>
<comment type="caution">
    <text evidence="2">The sequence shown here is derived from an EMBL/GenBank/DDBJ whole genome shotgun (WGS) entry which is preliminary data.</text>
</comment>
<gene>
    <name evidence="2" type="ORF">MHA01_23860</name>
</gene>
<organism evidence="2 3">
    <name type="scientific">Marinococcus halophilus</name>
    <dbReference type="NCBI Taxonomy" id="1371"/>
    <lineage>
        <taxon>Bacteria</taxon>
        <taxon>Bacillati</taxon>
        <taxon>Bacillota</taxon>
        <taxon>Bacilli</taxon>
        <taxon>Bacillales</taxon>
        <taxon>Bacillaceae</taxon>
        <taxon>Marinococcus</taxon>
    </lineage>
</organism>
<dbReference type="InterPro" id="IPR036594">
    <property type="entry name" value="Meth_synthase_dom"/>
</dbReference>
<dbReference type="GO" id="GO:0031419">
    <property type="term" value="F:cobalamin binding"/>
    <property type="evidence" value="ECO:0007669"/>
    <property type="project" value="InterPro"/>
</dbReference>
<dbReference type="Proteomes" id="UP000321051">
    <property type="component" value="Unassembled WGS sequence"/>
</dbReference>
<name>A0A510Y9W5_MARHA</name>
<dbReference type="GO" id="GO:0046872">
    <property type="term" value="F:metal ion binding"/>
    <property type="evidence" value="ECO:0007669"/>
    <property type="project" value="InterPro"/>
</dbReference>